<evidence type="ECO:0000256" key="1">
    <source>
        <dbReference type="SAM" id="MobiDB-lite"/>
    </source>
</evidence>
<name>A0A067JZ06_JATCU</name>
<dbReference type="AlphaFoldDB" id="A0A067JZ06"/>
<protein>
    <submittedName>
        <fullName evidence="2">Uncharacterized protein</fullName>
    </submittedName>
</protein>
<reference evidence="2 3" key="1">
    <citation type="journal article" date="2014" name="PLoS ONE">
        <title>Global Analysis of Gene Expression Profiles in Physic Nut (Jatropha curcas L.) Seedlings Exposed to Salt Stress.</title>
        <authorList>
            <person name="Zhang L."/>
            <person name="Zhang C."/>
            <person name="Wu P."/>
            <person name="Chen Y."/>
            <person name="Li M."/>
            <person name="Jiang H."/>
            <person name="Wu G."/>
        </authorList>
    </citation>
    <scope>NUCLEOTIDE SEQUENCE [LARGE SCALE GENOMIC DNA]</scope>
    <source>
        <strain evidence="3">cv. GZQX0401</strain>
        <tissue evidence="2">Young leaves</tissue>
    </source>
</reference>
<dbReference type="Proteomes" id="UP000027138">
    <property type="component" value="Unassembled WGS sequence"/>
</dbReference>
<sequence>MGDNTPNETGFSEAQMRTIAQIVAAPIVQDRAQNQTPLASSSQPAVEERQIPEPVSDNQATVGNT</sequence>
<keyword evidence="3" id="KW-1185">Reference proteome</keyword>
<feature type="region of interest" description="Disordered" evidence="1">
    <location>
        <begin position="33"/>
        <end position="65"/>
    </location>
</feature>
<dbReference type="EMBL" id="KK915069">
    <property type="protein sequence ID" value="KDP24764.1"/>
    <property type="molecule type" value="Genomic_DNA"/>
</dbReference>
<organism evidence="2 3">
    <name type="scientific">Jatropha curcas</name>
    <name type="common">Barbados nut</name>
    <dbReference type="NCBI Taxonomy" id="180498"/>
    <lineage>
        <taxon>Eukaryota</taxon>
        <taxon>Viridiplantae</taxon>
        <taxon>Streptophyta</taxon>
        <taxon>Embryophyta</taxon>
        <taxon>Tracheophyta</taxon>
        <taxon>Spermatophyta</taxon>
        <taxon>Magnoliopsida</taxon>
        <taxon>eudicotyledons</taxon>
        <taxon>Gunneridae</taxon>
        <taxon>Pentapetalae</taxon>
        <taxon>rosids</taxon>
        <taxon>fabids</taxon>
        <taxon>Malpighiales</taxon>
        <taxon>Euphorbiaceae</taxon>
        <taxon>Crotonoideae</taxon>
        <taxon>Jatropheae</taxon>
        <taxon>Jatropha</taxon>
    </lineage>
</organism>
<gene>
    <name evidence="2" type="ORF">JCGZ_25424</name>
</gene>
<feature type="compositionally biased region" description="Polar residues" evidence="1">
    <location>
        <begin position="33"/>
        <end position="44"/>
    </location>
</feature>
<proteinExistence type="predicted"/>
<evidence type="ECO:0000313" key="2">
    <source>
        <dbReference type="EMBL" id="KDP24764.1"/>
    </source>
</evidence>
<feature type="compositionally biased region" description="Polar residues" evidence="1">
    <location>
        <begin position="56"/>
        <end position="65"/>
    </location>
</feature>
<evidence type="ECO:0000313" key="3">
    <source>
        <dbReference type="Proteomes" id="UP000027138"/>
    </source>
</evidence>
<accession>A0A067JZ06</accession>